<name>A0A1H8YXX2_9LACT</name>
<gene>
    <name evidence="2" type="ORF">SAMN04488558_10168</name>
</gene>
<evidence type="ECO:0000313" key="3">
    <source>
        <dbReference type="Proteomes" id="UP000198833"/>
    </source>
</evidence>
<keyword evidence="1" id="KW-0812">Transmembrane</keyword>
<dbReference type="OrthoDB" id="2166942at2"/>
<accession>A0A1H8YXX2</accession>
<dbReference type="Pfam" id="PF09515">
    <property type="entry name" value="Thia_YuaJ"/>
    <property type="match status" value="1"/>
</dbReference>
<reference evidence="2 3" key="1">
    <citation type="submission" date="2016-10" db="EMBL/GenBank/DDBJ databases">
        <authorList>
            <person name="de Groot N.N."/>
        </authorList>
    </citation>
    <scope>NUCLEOTIDE SEQUENCE [LARGE SCALE GENOMIC DNA]</scope>
    <source>
        <strain evidence="2 3">DSM 15695</strain>
    </source>
</reference>
<dbReference type="GO" id="GO:0005886">
    <property type="term" value="C:plasma membrane"/>
    <property type="evidence" value="ECO:0007669"/>
    <property type="project" value="InterPro"/>
</dbReference>
<feature type="transmembrane region" description="Helical" evidence="1">
    <location>
        <begin position="81"/>
        <end position="102"/>
    </location>
</feature>
<dbReference type="GO" id="GO:0015234">
    <property type="term" value="F:thiamine transmembrane transporter activity"/>
    <property type="evidence" value="ECO:0007669"/>
    <property type="project" value="InterPro"/>
</dbReference>
<feature type="transmembrane region" description="Helical" evidence="1">
    <location>
        <begin position="57"/>
        <end position="75"/>
    </location>
</feature>
<dbReference type="RefSeq" id="WP_159428801.1">
    <property type="nucleotide sequence ID" value="NZ_CALUDV010000049.1"/>
</dbReference>
<keyword evidence="3" id="KW-1185">Reference proteome</keyword>
<keyword evidence="1" id="KW-0472">Membrane</keyword>
<evidence type="ECO:0000256" key="1">
    <source>
        <dbReference type="SAM" id="Phobius"/>
    </source>
</evidence>
<feature type="transmembrane region" description="Helical" evidence="1">
    <location>
        <begin position="114"/>
        <end position="132"/>
    </location>
</feature>
<protein>
    <submittedName>
        <fullName evidence="2">Thiamine transporter protein (Thia_YuaJ)</fullName>
    </submittedName>
</protein>
<evidence type="ECO:0000313" key="2">
    <source>
        <dbReference type="EMBL" id="SEP56887.1"/>
    </source>
</evidence>
<dbReference type="Gene3D" id="1.10.1760.20">
    <property type="match status" value="1"/>
</dbReference>
<keyword evidence="1" id="KW-1133">Transmembrane helix</keyword>
<dbReference type="Proteomes" id="UP000198833">
    <property type="component" value="Unassembled WGS sequence"/>
</dbReference>
<dbReference type="EMBL" id="FOEN01000001">
    <property type="protein sequence ID" value="SEP56887.1"/>
    <property type="molecule type" value="Genomic_DNA"/>
</dbReference>
<dbReference type="InterPro" id="IPR012651">
    <property type="entry name" value="Thia_Transptr_ThiT"/>
</dbReference>
<sequence length="199" mass="22264">MNRRIFRQLIELLIASILSLVIVWLTRQSLEMDGVYFEALGLIPLIWLTLRYGAPLGILSGALTGFVLGSIDYGFNHLAVIFVYAVLPLLFVGLAGFFSKYTQKTLNNRRLSSTYLNISTATFIVTVVFSLLKANILAKVVEFPILANLTQVSFWLGLLALVALMSLILCLLAKFQPKLIIPKRSKFLNRHETSSLLND</sequence>
<feature type="transmembrane region" description="Helical" evidence="1">
    <location>
        <begin position="9"/>
        <end position="27"/>
    </location>
</feature>
<proteinExistence type="predicted"/>
<dbReference type="STRING" id="89093.SAMN04488558_10168"/>
<dbReference type="AlphaFoldDB" id="A0A1H8YXX2"/>
<organism evidence="2 3">
    <name type="scientific">Ignavigranum ruoffiae</name>
    <dbReference type="NCBI Taxonomy" id="89093"/>
    <lineage>
        <taxon>Bacteria</taxon>
        <taxon>Bacillati</taxon>
        <taxon>Bacillota</taxon>
        <taxon>Bacilli</taxon>
        <taxon>Lactobacillales</taxon>
        <taxon>Aerococcaceae</taxon>
        <taxon>Ignavigranum</taxon>
    </lineage>
</organism>
<feature type="transmembrane region" description="Helical" evidence="1">
    <location>
        <begin position="152"/>
        <end position="175"/>
    </location>
</feature>